<dbReference type="PANTHER" id="PTHR34071">
    <property type="entry name" value="5-NITROIMIDAZOLE ANTIBIOTICS RESISTANCE PROTEIN, NIMA-FAMILY-RELATED PROTEIN-RELATED"/>
    <property type="match status" value="1"/>
</dbReference>
<dbReference type="PIR" id="B97205">
    <property type="entry name" value="B97205"/>
</dbReference>
<dbReference type="RefSeq" id="WP_010965770.1">
    <property type="nucleotide sequence ID" value="NC_003030.1"/>
</dbReference>
<dbReference type="AlphaFoldDB" id="Q97G94"/>
<name>Q97G94_CLOAB</name>
<dbReference type="eggNOG" id="COG3467">
    <property type="taxonomic scope" value="Bacteria"/>
</dbReference>
<protein>
    <submittedName>
        <fullName evidence="1">Possible 5-Nitroimidazole antibiotics resistance protein, NimA-family</fullName>
    </submittedName>
</protein>
<dbReference type="KEGG" id="cac:CA_C2475"/>
<dbReference type="SUPFAM" id="SSF50475">
    <property type="entry name" value="FMN-binding split barrel"/>
    <property type="match status" value="1"/>
</dbReference>
<dbReference type="EMBL" id="AE001437">
    <property type="protein sequence ID" value="AAK80429.1"/>
    <property type="molecule type" value="Genomic_DNA"/>
</dbReference>
<organism evidence="1 2">
    <name type="scientific">Clostridium acetobutylicum (strain ATCC 824 / DSM 792 / JCM 1419 / IAM 19013 / LMG 5710 / NBRC 13948 / NRRL B-527 / VKM B-1787 / 2291 / W)</name>
    <dbReference type="NCBI Taxonomy" id="272562"/>
    <lineage>
        <taxon>Bacteria</taxon>
        <taxon>Bacillati</taxon>
        <taxon>Bacillota</taxon>
        <taxon>Clostridia</taxon>
        <taxon>Eubacteriales</taxon>
        <taxon>Clostridiaceae</taxon>
        <taxon>Clostridium</taxon>
    </lineage>
</organism>
<sequence>MFKEMRRKERELSFKETEKILKSCEYGVLSTIGENGYPYGVPISYVYLNGFIYFHSATEGHKLENIENNPKLCFSIVGKTSVLPDKFTTNYESVVVFGTAEEVFNEEKNEVLLEILKKYSSSYIEKGKVYINTSSIKTRVIKINIDYISGKSRK</sequence>
<dbReference type="GeneID" id="44998952"/>
<dbReference type="Pfam" id="PF12900">
    <property type="entry name" value="Pyridox_ox_2"/>
    <property type="match status" value="1"/>
</dbReference>
<dbReference type="Gene3D" id="2.30.110.10">
    <property type="entry name" value="Electron Transport, Fmn-binding Protein, Chain A"/>
    <property type="match status" value="1"/>
</dbReference>
<dbReference type="STRING" id="272562.CA_C2475"/>
<evidence type="ECO:0000313" key="2">
    <source>
        <dbReference type="Proteomes" id="UP000000814"/>
    </source>
</evidence>
<gene>
    <name evidence="1" type="ordered locus">CA_C2475</name>
</gene>
<accession>Q97G94</accession>
<proteinExistence type="predicted"/>
<dbReference type="InterPro" id="IPR024747">
    <property type="entry name" value="Pyridox_Oxase-rel"/>
</dbReference>
<keyword evidence="2" id="KW-1185">Reference proteome</keyword>
<evidence type="ECO:0000313" key="1">
    <source>
        <dbReference type="EMBL" id="AAK80429.1"/>
    </source>
</evidence>
<dbReference type="Proteomes" id="UP000000814">
    <property type="component" value="Chromosome"/>
</dbReference>
<dbReference type="InterPro" id="IPR012349">
    <property type="entry name" value="Split_barrel_FMN-bd"/>
</dbReference>
<dbReference type="PANTHER" id="PTHR34071:SF2">
    <property type="entry name" value="FLAVIN-NUCLEOTIDE-BINDING PROTEIN"/>
    <property type="match status" value="1"/>
</dbReference>
<dbReference type="PATRIC" id="fig|272562.8.peg.2671"/>
<dbReference type="OrthoDB" id="9794935at2"/>
<dbReference type="HOGENOM" id="CLU_067890_2_2_9"/>
<reference evidence="1 2" key="1">
    <citation type="journal article" date="2001" name="J. Bacteriol.">
        <title>Genome sequence and comparative analysis of the solvent-producing bacterium Clostridium acetobutylicum.</title>
        <authorList>
            <person name="Nolling J."/>
            <person name="Breton G."/>
            <person name="Omelchenko M.V."/>
            <person name="Makarova K.S."/>
            <person name="Zeng Q."/>
            <person name="Gibson R."/>
            <person name="Lee H.M."/>
            <person name="Dubois J."/>
            <person name="Qiu D."/>
            <person name="Hitti J."/>
            <person name="Wolf Y.I."/>
            <person name="Tatusov R.L."/>
            <person name="Sabathe F."/>
            <person name="Doucette-Stamm L."/>
            <person name="Soucaille P."/>
            <person name="Daly M.J."/>
            <person name="Bennett G.N."/>
            <person name="Koonin E.V."/>
            <person name="Smith D.R."/>
        </authorList>
    </citation>
    <scope>NUCLEOTIDE SEQUENCE [LARGE SCALE GENOMIC DNA]</scope>
    <source>
        <strain evidence="2">ATCC 824 / DSM 792 / JCM 1419 / LMG 5710 / VKM B-1787</strain>
    </source>
</reference>